<dbReference type="RefSeq" id="WP_163298972.1">
    <property type="nucleotide sequence ID" value="NZ_JAAGRR010000090.1"/>
</dbReference>
<name>A0A6N9TRW0_DISTH</name>
<dbReference type="Proteomes" id="UP000469346">
    <property type="component" value="Unassembled WGS sequence"/>
</dbReference>
<dbReference type="EMBL" id="JAAGRR010000090">
    <property type="protein sequence ID" value="NDY42843.1"/>
    <property type="molecule type" value="Genomic_DNA"/>
</dbReference>
<evidence type="ECO:0000259" key="2">
    <source>
        <dbReference type="SMART" id="SM00977"/>
    </source>
</evidence>
<evidence type="ECO:0000313" key="3">
    <source>
        <dbReference type="EMBL" id="NDY42843.1"/>
    </source>
</evidence>
<evidence type="ECO:0000313" key="4">
    <source>
        <dbReference type="Proteomes" id="UP000469346"/>
    </source>
</evidence>
<dbReference type="GO" id="GO:0008033">
    <property type="term" value="P:tRNA processing"/>
    <property type="evidence" value="ECO:0007669"/>
    <property type="project" value="InterPro"/>
</dbReference>
<comment type="caution">
    <text evidence="3">The sequence shown here is derived from an EMBL/GenBank/DDBJ whole genome shotgun (WGS) entry which is preliminary data.</text>
</comment>
<dbReference type="SUPFAM" id="SSF56037">
    <property type="entry name" value="PheT/TilS domain"/>
    <property type="match status" value="1"/>
</dbReference>
<accession>A0A6N9TRW0</accession>
<proteinExistence type="predicted"/>
<keyword evidence="3" id="KW-0436">Ligase</keyword>
<dbReference type="GO" id="GO:0005524">
    <property type="term" value="F:ATP binding"/>
    <property type="evidence" value="ECO:0007669"/>
    <property type="project" value="InterPro"/>
</dbReference>
<dbReference type="SMART" id="SM00977">
    <property type="entry name" value="TilS_C"/>
    <property type="match status" value="1"/>
</dbReference>
<dbReference type="Pfam" id="PF11734">
    <property type="entry name" value="TilS_C"/>
    <property type="match status" value="1"/>
</dbReference>
<feature type="non-terminal residue" evidence="3">
    <location>
        <position position="1"/>
    </location>
</feature>
<dbReference type="AlphaFoldDB" id="A0A6N9TRW0"/>
<reference evidence="3 4" key="1">
    <citation type="submission" date="2020-02" db="EMBL/GenBank/DDBJ databases">
        <title>Comparative genomics of sulfur disproportionating microorganisms.</title>
        <authorList>
            <person name="Ward L.M."/>
            <person name="Bertran E."/>
            <person name="Johnston D.T."/>
        </authorList>
    </citation>
    <scope>NUCLEOTIDE SEQUENCE [LARGE SCALE GENOMIC DNA]</scope>
    <source>
        <strain evidence="3 4">DSM 100025</strain>
    </source>
</reference>
<gene>
    <name evidence="3" type="primary">tilS</name>
    <name evidence="3" type="ORF">G3N55_08300</name>
</gene>
<dbReference type="GO" id="GO:0032267">
    <property type="term" value="F:tRNA(Ile)-lysidine synthase activity"/>
    <property type="evidence" value="ECO:0007669"/>
    <property type="project" value="UniProtKB-EC"/>
</dbReference>
<organism evidence="3 4">
    <name type="scientific">Dissulfurirhabdus thermomarina</name>
    <dbReference type="NCBI Taxonomy" id="1765737"/>
    <lineage>
        <taxon>Bacteria</taxon>
        <taxon>Deltaproteobacteria</taxon>
        <taxon>Dissulfurirhabdaceae</taxon>
        <taxon>Dissulfurirhabdus</taxon>
    </lineage>
</organism>
<dbReference type="InterPro" id="IPR012796">
    <property type="entry name" value="Lysidine-tRNA-synth_C"/>
</dbReference>
<sequence length="125" mass="13702">LPGAWAVPGTPHRVRAEPAVPPEDFPRAAPLPGGRTLFVDAARLPDALALRTRRPGDRFWPLGAPAPVRLKGFLSRRGVPRSTRDTLPLLVDEGEVLAVLGVEVSHRVRVRPDTRRAFSLTLEPR</sequence>
<evidence type="ECO:0000256" key="1">
    <source>
        <dbReference type="SAM" id="MobiDB-lite"/>
    </source>
</evidence>
<feature type="region of interest" description="Disordered" evidence="1">
    <location>
        <begin position="1"/>
        <end position="28"/>
    </location>
</feature>
<feature type="domain" description="Lysidine-tRNA(Ile) synthetase C-terminal" evidence="2">
    <location>
        <begin position="48"/>
        <end position="120"/>
    </location>
</feature>
<keyword evidence="4" id="KW-1185">Reference proteome</keyword>
<dbReference type="EC" id="6.3.4.19" evidence="3"/>
<protein>
    <submittedName>
        <fullName evidence="3">tRNA lysidine(34) synthetase TilS</fullName>
        <ecNumber evidence="3">6.3.4.19</ecNumber>
    </submittedName>
</protein>
<dbReference type="GO" id="GO:0005737">
    <property type="term" value="C:cytoplasm"/>
    <property type="evidence" value="ECO:0007669"/>
    <property type="project" value="InterPro"/>
</dbReference>
<dbReference type="NCBIfam" id="TIGR02433">
    <property type="entry name" value="lysidine_TilS_C"/>
    <property type="match status" value="1"/>
</dbReference>